<gene>
    <name evidence="1" type="ORF">MDUV_20270</name>
</gene>
<evidence type="ECO:0000313" key="1">
    <source>
        <dbReference type="EMBL" id="BBX17167.1"/>
    </source>
</evidence>
<dbReference type="AlphaFoldDB" id="A0A7I7JZ54"/>
<dbReference type="EMBL" id="AP022563">
    <property type="protein sequence ID" value="BBX17167.1"/>
    <property type="molecule type" value="Genomic_DNA"/>
</dbReference>
<organism evidence="1 2">
    <name type="scientific">Mycolicibacterium duvalii</name>
    <dbReference type="NCBI Taxonomy" id="39688"/>
    <lineage>
        <taxon>Bacteria</taxon>
        <taxon>Bacillati</taxon>
        <taxon>Actinomycetota</taxon>
        <taxon>Actinomycetes</taxon>
        <taxon>Mycobacteriales</taxon>
        <taxon>Mycobacteriaceae</taxon>
        <taxon>Mycolicibacterium</taxon>
    </lineage>
</organism>
<reference evidence="1 2" key="1">
    <citation type="journal article" date="2019" name="Emerg. Microbes Infect.">
        <title>Comprehensive subspecies identification of 175 nontuberculous mycobacteria species based on 7547 genomic profiles.</title>
        <authorList>
            <person name="Matsumoto Y."/>
            <person name="Kinjo T."/>
            <person name="Motooka D."/>
            <person name="Nabeya D."/>
            <person name="Jung N."/>
            <person name="Uechi K."/>
            <person name="Horii T."/>
            <person name="Iida T."/>
            <person name="Fujita J."/>
            <person name="Nakamura S."/>
        </authorList>
    </citation>
    <scope>NUCLEOTIDE SEQUENCE [LARGE SCALE GENOMIC DNA]</scope>
    <source>
        <strain evidence="1 2">JCM 6396</strain>
    </source>
</reference>
<sequence length="123" mass="12797">MPRERSGGPVSMPADELAAFLSGEPTGAICVTDAEGRLLALPARVLGVEGDDMKVEVDGFPTLPAPGTQACVVADRFVTYEAIRGVIAQGEIASTEHSDPPKEAVTLAVSRTVSFSFANVIEP</sequence>
<accession>A0A7I7JZ54</accession>
<dbReference type="Proteomes" id="UP000467006">
    <property type="component" value="Chromosome"/>
</dbReference>
<name>A0A7I7JZ54_9MYCO</name>
<dbReference type="KEGG" id="mdu:MDUV_20270"/>
<evidence type="ECO:0000313" key="2">
    <source>
        <dbReference type="Proteomes" id="UP000467006"/>
    </source>
</evidence>
<protein>
    <submittedName>
        <fullName evidence="1">Uncharacterized protein</fullName>
    </submittedName>
</protein>
<keyword evidence="2" id="KW-1185">Reference proteome</keyword>
<proteinExistence type="predicted"/>